<dbReference type="InterPro" id="IPR051267">
    <property type="entry name" value="STEAP_metalloreductase"/>
</dbReference>
<dbReference type="PANTHER" id="PTHR14239:SF10">
    <property type="entry name" value="REDUCTASE"/>
    <property type="match status" value="1"/>
</dbReference>
<keyword evidence="1" id="KW-0560">Oxidoreductase</keyword>
<evidence type="ECO:0000313" key="3">
    <source>
        <dbReference type="EMBL" id="GAA3635393.1"/>
    </source>
</evidence>
<organism evidence="3 4">
    <name type="scientific">Microlunatus ginsengisoli</name>
    <dbReference type="NCBI Taxonomy" id="363863"/>
    <lineage>
        <taxon>Bacteria</taxon>
        <taxon>Bacillati</taxon>
        <taxon>Actinomycetota</taxon>
        <taxon>Actinomycetes</taxon>
        <taxon>Propionibacteriales</taxon>
        <taxon>Propionibacteriaceae</taxon>
        <taxon>Microlunatus</taxon>
    </lineage>
</organism>
<name>A0ABP7ALC9_9ACTN</name>
<dbReference type="InterPro" id="IPR028939">
    <property type="entry name" value="P5C_Rdtase_cat_N"/>
</dbReference>
<dbReference type="SUPFAM" id="SSF51735">
    <property type="entry name" value="NAD(P)-binding Rossmann-fold domains"/>
    <property type="match status" value="1"/>
</dbReference>
<gene>
    <name evidence="3" type="ORF">GCM10022236_42530</name>
</gene>
<dbReference type="EMBL" id="BAABAB010000036">
    <property type="protein sequence ID" value="GAA3635393.1"/>
    <property type="molecule type" value="Genomic_DNA"/>
</dbReference>
<evidence type="ECO:0000259" key="2">
    <source>
        <dbReference type="Pfam" id="PF03807"/>
    </source>
</evidence>
<proteinExistence type="predicted"/>
<dbReference type="Gene3D" id="3.40.50.720">
    <property type="entry name" value="NAD(P)-binding Rossmann-like Domain"/>
    <property type="match status" value="1"/>
</dbReference>
<reference evidence="4" key="1">
    <citation type="journal article" date="2019" name="Int. J. Syst. Evol. Microbiol.">
        <title>The Global Catalogue of Microorganisms (GCM) 10K type strain sequencing project: providing services to taxonomists for standard genome sequencing and annotation.</title>
        <authorList>
            <consortium name="The Broad Institute Genomics Platform"/>
            <consortium name="The Broad Institute Genome Sequencing Center for Infectious Disease"/>
            <person name="Wu L."/>
            <person name="Ma J."/>
        </authorList>
    </citation>
    <scope>NUCLEOTIDE SEQUENCE [LARGE SCALE GENOMIC DNA]</scope>
    <source>
        <strain evidence="4">JCM 16929</strain>
    </source>
</reference>
<feature type="domain" description="Pyrroline-5-carboxylate reductase catalytic N-terminal" evidence="2">
    <location>
        <begin position="3"/>
        <end position="92"/>
    </location>
</feature>
<dbReference type="PANTHER" id="PTHR14239">
    <property type="entry name" value="DUDULIN-RELATED"/>
    <property type="match status" value="1"/>
</dbReference>
<accession>A0ABP7ALC9</accession>
<protein>
    <submittedName>
        <fullName evidence="3">NAD(P)-binding domain-containing protein</fullName>
    </submittedName>
</protein>
<sequence>MTTIGFIGSGNIGSTVARLAVAAGYDVVLSNSRGPETLADLVESLGSRARAATAPEAAAAGDLVVLTIPLGKVDQIPAAPLAGKVVIDTCNYYPDSRGAREADGRIPALEDGRLTTSGFVQQHLADSKIVKAFNNISAKHLRAMHRPAGAADRNTLTIAGDSADAKRQVAAFIQAIGFDVFDTGSLADSWRFQRDQAAYAGAYAMDGDFERPRPLNRDQLQTLLDMADPNLH</sequence>
<comment type="caution">
    <text evidence="3">The sequence shown here is derived from an EMBL/GenBank/DDBJ whole genome shotgun (WGS) entry which is preliminary data.</text>
</comment>
<dbReference type="RefSeq" id="WP_344808363.1">
    <property type="nucleotide sequence ID" value="NZ_BAABAB010000036.1"/>
</dbReference>
<dbReference type="InterPro" id="IPR036291">
    <property type="entry name" value="NAD(P)-bd_dom_sf"/>
</dbReference>
<evidence type="ECO:0000313" key="4">
    <source>
        <dbReference type="Proteomes" id="UP001501490"/>
    </source>
</evidence>
<keyword evidence="4" id="KW-1185">Reference proteome</keyword>
<dbReference type="Pfam" id="PF03807">
    <property type="entry name" value="F420_oxidored"/>
    <property type="match status" value="1"/>
</dbReference>
<dbReference type="Proteomes" id="UP001501490">
    <property type="component" value="Unassembled WGS sequence"/>
</dbReference>
<evidence type="ECO:0000256" key="1">
    <source>
        <dbReference type="ARBA" id="ARBA00023002"/>
    </source>
</evidence>